<keyword evidence="4" id="KW-1185">Reference proteome</keyword>
<gene>
    <name evidence="3" type="ORF">G1H10_27280</name>
</gene>
<dbReference type="Pfam" id="PF02302">
    <property type="entry name" value="PTS_IIB"/>
    <property type="match status" value="1"/>
</dbReference>
<evidence type="ECO:0000313" key="3">
    <source>
        <dbReference type="EMBL" id="NEE03876.1"/>
    </source>
</evidence>
<dbReference type="Gene3D" id="3.40.50.2300">
    <property type="match status" value="1"/>
</dbReference>
<dbReference type="RefSeq" id="WP_163743913.1">
    <property type="nucleotide sequence ID" value="NZ_JAAGOA010000026.1"/>
</dbReference>
<protein>
    <submittedName>
        <fullName evidence="3">PTS sugar transporter subunit IIB</fullName>
    </submittedName>
</protein>
<dbReference type="GO" id="GO:0009401">
    <property type="term" value="P:phosphoenolpyruvate-dependent sugar phosphotransferase system"/>
    <property type="evidence" value="ECO:0007669"/>
    <property type="project" value="InterPro"/>
</dbReference>
<dbReference type="PROSITE" id="PS51099">
    <property type="entry name" value="PTS_EIIB_TYPE_2"/>
    <property type="match status" value="1"/>
</dbReference>
<organism evidence="3 4">
    <name type="scientific">Phytoactinopolyspora halotolerans</name>
    <dbReference type="NCBI Taxonomy" id="1981512"/>
    <lineage>
        <taxon>Bacteria</taxon>
        <taxon>Bacillati</taxon>
        <taxon>Actinomycetota</taxon>
        <taxon>Actinomycetes</taxon>
        <taxon>Jiangellales</taxon>
        <taxon>Jiangellaceae</taxon>
        <taxon>Phytoactinopolyspora</taxon>
    </lineage>
</organism>
<accession>A0A6L9SF85</accession>
<name>A0A6L9SF85_9ACTN</name>
<evidence type="ECO:0000256" key="1">
    <source>
        <dbReference type="ARBA" id="ARBA00022679"/>
    </source>
</evidence>
<dbReference type="AlphaFoldDB" id="A0A6L9SF85"/>
<reference evidence="3 4" key="1">
    <citation type="submission" date="2020-02" db="EMBL/GenBank/DDBJ databases">
        <authorList>
            <person name="Li X.-J."/>
            <person name="Han X.-M."/>
        </authorList>
    </citation>
    <scope>NUCLEOTIDE SEQUENCE [LARGE SCALE GENOMIC DNA]</scope>
    <source>
        <strain evidence="3 4">CCTCC AB 2017055</strain>
    </source>
</reference>
<feature type="domain" description="PTS EIIB type-2" evidence="2">
    <location>
        <begin position="10"/>
        <end position="100"/>
    </location>
</feature>
<proteinExistence type="predicted"/>
<keyword evidence="3" id="KW-0813">Transport</keyword>
<evidence type="ECO:0000313" key="4">
    <source>
        <dbReference type="Proteomes" id="UP000475214"/>
    </source>
</evidence>
<keyword evidence="3" id="KW-0762">Sugar transport</keyword>
<keyword evidence="1" id="KW-0808">Transferase</keyword>
<sequence>MNQTGPDRELRVLTVCGVGMGSSLILRMNAEKALSSLGVAAKVEHTDVSSARGMKADVAIAQGLHTDELAGVAPVVIAISNFMDVDGLRRQLDEALRAQEWL</sequence>
<dbReference type="InterPro" id="IPR003501">
    <property type="entry name" value="PTS_EIIB_2/3"/>
</dbReference>
<dbReference type="GO" id="GO:0008982">
    <property type="term" value="F:protein-N(PI)-phosphohistidine-sugar phosphotransferase activity"/>
    <property type="evidence" value="ECO:0007669"/>
    <property type="project" value="InterPro"/>
</dbReference>
<evidence type="ECO:0000259" key="2">
    <source>
        <dbReference type="PROSITE" id="PS51099"/>
    </source>
</evidence>
<dbReference type="InterPro" id="IPR036095">
    <property type="entry name" value="PTS_EIIB-like_sf"/>
</dbReference>
<comment type="caution">
    <text evidence="3">The sequence shown here is derived from an EMBL/GenBank/DDBJ whole genome shotgun (WGS) entry which is preliminary data.</text>
</comment>
<dbReference type="Proteomes" id="UP000475214">
    <property type="component" value="Unassembled WGS sequence"/>
</dbReference>
<dbReference type="EMBL" id="JAAGOA010000026">
    <property type="protein sequence ID" value="NEE03876.1"/>
    <property type="molecule type" value="Genomic_DNA"/>
</dbReference>
<dbReference type="InterPro" id="IPR013011">
    <property type="entry name" value="PTS_EIIB_2"/>
</dbReference>
<dbReference type="CDD" id="cd05563">
    <property type="entry name" value="PTS_IIB_ascorbate"/>
    <property type="match status" value="1"/>
</dbReference>
<dbReference type="SUPFAM" id="SSF52794">
    <property type="entry name" value="PTS system IIB component-like"/>
    <property type="match status" value="1"/>
</dbReference>